<reference evidence="1 2" key="1">
    <citation type="submission" date="2023-10" db="EMBL/GenBank/DDBJ databases">
        <title>Development of a sustainable strategy for remediation of hydrocarbon-contaminated territories based on the waste exchange concept.</title>
        <authorList>
            <person name="Krivoruchko A."/>
        </authorList>
    </citation>
    <scope>NUCLEOTIDE SEQUENCE [LARGE SCALE GENOMIC DNA]</scope>
    <source>
        <strain evidence="1 2">IEGM 60</strain>
    </source>
</reference>
<comment type="caution">
    <text evidence="1">The sequence shown here is derived from an EMBL/GenBank/DDBJ whole genome shotgun (WGS) entry which is preliminary data.</text>
</comment>
<proteinExistence type="predicted"/>
<name>A0ABU4CD56_RHOJO</name>
<dbReference type="Proteomes" id="UP001185737">
    <property type="component" value="Unassembled WGS sequence"/>
</dbReference>
<evidence type="ECO:0000313" key="2">
    <source>
        <dbReference type="Proteomes" id="UP001185737"/>
    </source>
</evidence>
<protein>
    <submittedName>
        <fullName evidence="1">Uncharacterized protein</fullName>
    </submittedName>
</protein>
<gene>
    <name evidence="1" type="ORF">R3Q59_13305</name>
</gene>
<dbReference type="RefSeq" id="WP_317568521.1">
    <property type="nucleotide sequence ID" value="NZ_JAWLKA010000006.1"/>
</dbReference>
<dbReference type="EMBL" id="JAWLKA010000006">
    <property type="protein sequence ID" value="MDV6281490.1"/>
    <property type="molecule type" value="Genomic_DNA"/>
</dbReference>
<organism evidence="1 2">
    <name type="scientific">Rhodococcus jostii</name>
    <dbReference type="NCBI Taxonomy" id="132919"/>
    <lineage>
        <taxon>Bacteria</taxon>
        <taxon>Bacillati</taxon>
        <taxon>Actinomycetota</taxon>
        <taxon>Actinomycetes</taxon>
        <taxon>Mycobacteriales</taxon>
        <taxon>Nocardiaceae</taxon>
        <taxon>Rhodococcus</taxon>
    </lineage>
</organism>
<evidence type="ECO:0000313" key="1">
    <source>
        <dbReference type="EMBL" id="MDV6281490.1"/>
    </source>
</evidence>
<keyword evidence="2" id="KW-1185">Reference proteome</keyword>
<sequence length="227" mass="24239">MLITVLDTDPRTVLCMELAGPSSPDTIGVTQSWTLTELPSVDAVEACAGVVLPTIAGRVDNEVGGRLLAPLLEHPANVDDPFARRDEASHTTAAAARVLPKSAGKCTACGETIDLRGSAARERVHIHTAENGVDHWNYYGPAHDWPAALCGRCQTAMTEGGFSTFLDYRFSFHPSCPRCAASQTRSAVIGMPIPREPVPPWTVPLGCIVTDPAPDWICGACGHRWAN</sequence>
<accession>A0ABU4CD56</accession>